<feature type="compositionally biased region" description="Basic and acidic residues" evidence="1">
    <location>
        <begin position="154"/>
        <end position="163"/>
    </location>
</feature>
<dbReference type="GO" id="GO:0003723">
    <property type="term" value="F:RNA binding"/>
    <property type="evidence" value="ECO:0007669"/>
    <property type="project" value="TreeGrafter"/>
</dbReference>
<feature type="compositionally biased region" description="Polar residues" evidence="1">
    <location>
        <begin position="1679"/>
        <end position="1698"/>
    </location>
</feature>
<feature type="compositionally biased region" description="Basic and acidic residues" evidence="1">
    <location>
        <begin position="1348"/>
        <end position="1367"/>
    </location>
</feature>
<feature type="region of interest" description="Disordered" evidence="1">
    <location>
        <begin position="463"/>
        <end position="517"/>
    </location>
</feature>
<feature type="compositionally biased region" description="Basic and acidic residues" evidence="1">
    <location>
        <begin position="1296"/>
        <end position="1328"/>
    </location>
</feature>
<evidence type="ECO:0000256" key="1">
    <source>
        <dbReference type="SAM" id="MobiDB-lite"/>
    </source>
</evidence>
<feature type="compositionally biased region" description="Polar residues" evidence="1">
    <location>
        <begin position="1166"/>
        <end position="1193"/>
    </location>
</feature>
<dbReference type="GO" id="GO:0071011">
    <property type="term" value="C:precatalytic spliceosome"/>
    <property type="evidence" value="ECO:0007669"/>
    <property type="project" value="TreeGrafter"/>
</dbReference>
<dbReference type="GO" id="GO:0061574">
    <property type="term" value="C:ASAP complex"/>
    <property type="evidence" value="ECO:0007669"/>
    <property type="project" value="TreeGrafter"/>
</dbReference>
<feature type="compositionally biased region" description="Polar residues" evidence="1">
    <location>
        <begin position="1248"/>
        <end position="1257"/>
    </location>
</feature>
<feature type="compositionally biased region" description="Basic and acidic residues" evidence="1">
    <location>
        <begin position="1470"/>
        <end position="1502"/>
    </location>
</feature>
<dbReference type="Pfam" id="PF16294">
    <property type="entry name" value="RSB_motif"/>
    <property type="match status" value="1"/>
</dbReference>
<proteinExistence type="predicted"/>
<dbReference type="InterPro" id="IPR034257">
    <property type="entry name" value="Acinus_RRM"/>
</dbReference>
<dbReference type="EMBL" id="JAGTTL010000016">
    <property type="protein sequence ID" value="KAK6310957.1"/>
    <property type="molecule type" value="Genomic_DNA"/>
</dbReference>
<dbReference type="InterPro" id="IPR003034">
    <property type="entry name" value="SAP_dom"/>
</dbReference>
<feature type="compositionally biased region" description="Basic and acidic residues" evidence="1">
    <location>
        <begin position="1930"/>
        <end position="1968"/>
    </location>
</feature>
<dbReference type="Gene3D" id="3.30.70.330">
    <property type="match status" value="1"/>
</dbReference>
<dbReference type="CDD" id="cd12432">
    <property type="entry name" value="RRM_ACINU"/>
    <property type="match status" value="1"/>
</dbReference>
<dbReference type="SUPFAM" id="SSF54928">
    <property type="entry name" value="RNA-binding domain, RBD"/>
    <property type="match status" value="1"/>
</dbReference>
<feature type="compositionally biased region" description="Polar residues" evidence="1">
    <location>
        <begin position="1412"/>
        <end position="1428"/>
    </location>
</feature>
<feature type="compositionally biased region" description="Basic residues" evidence="1">
    <location>
        <begin position="1878"/>
        <end position="1889"/>
    </location>
</feature>
<dbReference type="GO" id="GO:0008380">
    <property type="term" value="P:RNA splicing"/>
    <property type="evidence" value="ECO:0007669"/>
    <property type="project" value="TreeGrafter"/>
</dbReference>
<feature type="compositionally biased region" description="Polar residues" evidence="1">
    <location>
        <begin position="1224"/>
        <end position="1239"/>
    </location>
</feature>
<dbReference type="PANTHER" id="PTHR46589">
    <property type="entry name" value="APOPTOTIC CHROMATIN CONDENSATION INDUCER IN THE NUCLEUS"/>
    <property type="match status" value="1"/>
</dbReference>
<feature type="compositionally biased region" description="Basic and acidic residues" evidence="1">
    <location>
        <begin position="1848"/>
        <end position="1877"/>
    </location>
</feature>
<dbReference type="InterPro" id="IPR036361">
    <property type="entry name" value="SAP_dom_sf"/>
</dbReference>
<feature type="compositionally biased region" description="Low complexity" evidence="1">
    <location>
        <begin position="1371"/>
        <end position="1395"/>
    </location>
</feature>
<feature type="region of interest" description="Disordered" evidence="1">
    <location>
        <begin position="624"/>
        <end position="651"/>
    </location>
</feature>
<feature type="compositionally biased region" description="Polar residues" evidence="1">
    <location>
        <begin position="1547"/>
        <end position="1566"/>
    </location>
</feature>
<dbReference type="InterPro" id="IPR035979">
    <property type="entry name" value="RBD_domain_sf"/>
</dbReference>
<dbReference type="Pfam" id="PF02037">
    <property type="entry name" value="SAP"/>
    <property type="match status" value="1"/>
</dbReference>
<feature type="region of interest" description="Disordered" evidence="1">
    <location>
        <begin position="1592"/>
        <end position="1719"/>
    </location>
</feature>
<feature type="compositionally biased region" description="Low complexity" evidence="1">
    <location>
        <begin position="293"/>
        <end position="310"/>
    </location>
</feature>
<feature type="domain" description="SAP" evidence="2">
    <location>
        <begin position="14"/>
        <end position="48"/>
    </location>
</feature>
<feature type="region of interest" description="Disordered" evidence="1">
    <location>
        <begin position="1930"/>
        <end position="2002"/>
    </location>
</feature>
<feature type="compositionally biased region" description="Basic and acidic residues" evidence="1">
    <location>
        <begin position="469"/>
        <end position="517"/>
    </location>
</feature>
<feature type="region of interest" description="Disordered" evidence="1">
    <location>
        <begin position="420"/>
        <end position="442"/>
    </location>
</feature>
<feature type="compositionally biased region" description="Basic and acidic residues" evidence="1">
    <location>
        <begin position="1890"/>
        <end position="1907"/>
    </location>
</feature>
<dbReference type="PROSITE" id="PS50800">
    <property type="entry name" value="SAP"/>
    <property type="match status" value="1"/>
</dbReference>
<feature type="region of interest" description="Disordered" evidence="1">
    <location>
        <begin position="1848"/>
        <end position="1907"/>
    </location>
</feature>
<accession>A0AAN8R373</accession>
<feature type="compositionally biased region" description="Basic and acidic residues" evidence="1">
    <location>
        <begin position="1065"/>
        <end position="1124"/>
    </location>
</feature>
<comment type="caution">
    <text evidence="3">The sequence shown here is derived from an EMBL/GenBank/DDBJ whole genome shotgun (WGS) entry which is preliminary data.</text>
</comment>
<evidence type="ECO:0000259" key="2">
    <source>
        <dbReference type="PROSITE" id="PS50800"/>
    </source>
</evidence>
<feature type="compositionally biased region" description="Polar residues" evidence="1">
    <location>
        <begin position="1612"/>
        <end position="1624"/>
    </location>
</feature>
<evidence type="ECO:0000313" key="3">
    <source>
        <dbReference type="EMBL" id="KAK6310957.1"/>
    </source>
</evidence>
<feature type="compositionally biased region" description="Polar residues" evidence="1">
    <location>
        <begin position="353"/>
        <end position="364"/>
    </location>
</feature>
<feature type="region of interest" description="Disordered" evidence="1">
    <location>
        <begin position="765"/>
        <end position="785"/>
    </location>
</feature>
<dbReference type="SUPFAM" id="SSF68906">
    <property type="entry name" value="SAP domain"/>
    <property type="match status" value="1"/>
</dbReference>
<feature type="compositionally biased region" description="Basic and acidic residues" evidence="1">
    <location>
        <begin position="1976"/>
        <end position="2002"/>
    </location>
</feature>
<feature type="compositionally biased region" description="Basic and acidic residues" evidence="1">
    <location>
        <begin position="1625"/>
        <end position="1662"/>
    </location>
</feature>
<name>A0AAN8R373_9TELE</name>
<feature type="region of interest" description="Disordered" evidence="1">
    <location>
        <begin position="97"/>
        <end position="126"/>
    </location>
</feature>
<feature type="region of interest" description="Disordered" evidence="1">
    <location>
        <begin position="141"/>
        <end position="365"/>
    </location>
</feature>
<feature type="region of interest" description="Disordered" evidence="1">
    <location>
        <begin position="1211"/>
        <end position="1575"/>
    </location>
</feature>
<gene>
    <name evidence="3" type="ORF">J4Q44_G00190120</name>
</gene>
<feature type="compositionally biased region" description="Low complexity" evidence="1">
    <location>
        <begin position="172"/>
        <end position="190"/>
    </location>
</feature>
<dbReference type="InterPro" id="IPR012677">
    <property type="entry name" value="Nucleotide-bd_a/b_plait_sf"/>
</dbReference>
<dbReference type="PANTHER" id="PTHR46589:SF1">
    <property type="entry name" value="APOPTOTIC CHROMATIN CONDENSATION INDUCER IN THE NUCLEUS"/>
    <property type="match status" value="1"/>
</dbReference>
<reference evidence="3 4" key="1">
    <citation type="submission" date="2021-04" db="EMBL/GenBank/DDBJ databases">
        <authorList>
            <person name="De Guttry C."/>
            <person name="Zahm M."/>
            <person name="Klopp C."/>
            <person name="Cabau C."/>
            <person name="Louis A."/>
            <person name="Berthelot C."/>
            <person name="Parey E."/>
            <person name="Roest Crollius H."/>
            <person name="Montfort J."/>
            <person name="Robinson-Rechavi M."/>
            <person name="Bucao C."/>
            <person name="Bouchez O."/>
            <person name="Gislard M."/>
            <person name="Lluch J."/>
            <person name="Milhes M."/>
            <person name="Lampietro C."/>
            <person name="Lopez Roques C."/>
            <person name="Donnadieu C."/>
            <person name="Braasch I."/>
            <person name="Desvignes T."/>
            <person name="Postlethwait J."/>
            <person name="Bobe J."/>
            <person name="Wedekind C."/>
            <person name="Guiguen Y."/>
        </authorList>
    </citation>
    <scope>NUCLEOTIDE SEQUENCE [LARGE SCALE GENOMIC DNA]</scope>
    <source>
        <strain evidence="3">Cs_M1</strain>
        <tissue evidence="3">Blood</tissue>
    </source>
</reference>
<keyword evidence="4" id="KW-1185">Reference proteome</keyword>
<protein>
    <recommendedName>
        <fullName evidence="2">SAP domain-containing protein</fullName>
    </recommendedName>
</protein>
<sequence>MADLEDVKLDGRPLQSLRVADLKAALEERGLPKSGQKNALIKRLKGALMLENLQRTSHHHIGLQPNSQIGEEMSQNSFIKQYLAKQQELLRQRLEREAREAVEDDDTDQEDHTQDNNSSACAAPDPDVAPVLVDQLKLLGPSEGEGLAGPASDGEGHMSRDGHVSGPPAPTSPTSAPAAVASLAVRVAGGEQRPERVPTSSQVPADGDDDGADEDWDSGARRRNLVEPPRGQLARARSGGSHQHPQHIPPLLSPQLRQPTPPPSPPPELSFPLPDTPKQSPPSPGEPPARQCTSSTSSSGSSSSGSRSSSPEPQSNAERKPGPLTLLARKMASEGAFSGVGWHGRGDAERQDNNAATATMSSARGPQEGIVSAITHTTNAAASLPFPRQVTVTNQGVLGGHLPHSEVPVSVLRPTIMEERDATWQQENKEKELQAEREREKALEQDRLRAVEQEKLERQRIFEQQRAVEQNRERALERGREKALEAERKEREKALEAEREETERALEKEREEGEKAMAREKALELVREKAMQLEKQRAMERERALEQEREERERALERVEREKALERERQEREKSLERELLEREKALELERQKALEREEREKEREEKARALKQEIIERAKALEKERAMEKEREEREKALEHERENKEIALEQEKVLQREKEERERALEQEKVLQRENEERERALEQEKVLQRAKEERERALEQEKVLQREKEERERALEQERVLQREKEERGRALEQEKVLQRAKEERGRALEQEKVLQRVKEERERALEQDKVLQREKERALEQEKVLQREKEERGRALEQEKVLQRAKEERGRALEQEKVLQRVKEERERALEQEKVLQREKEERERALEQEKVLQREKEERERALEQEKVLQREREERERALEQEEVLQREKERALEQEKVLQKVKEERERALEQEKVLQRVKEERERALEQEKVLQREKEERERALEQDKVLQRAKEERERALEQEKVLQREKEERERALEQEKVLQREREERERALEQEEVLQREKERALEQEKVLQREKEERERALEQEKVLQREKEERERALEQEKVLQRERALEHEKVLQREREKEERERALEQEKVLQREKERALEQEKVLQREKERALEQEEERAKVAERERASHLPPWKRSREIGLTPLRTPPLSTGAGKMAATEEGGEPKVPSLPQTASRDNQPAESGTPLSQTLATSLSPQSSFKKFRFLRDPLVLSPSSASLVIKRPRTFSESPHPQALALQSPSKPGEPEQEVTPQGPQPSAGQAAPKKPARQGVLVSVANTSGTTGPERETPVIATMGKSPEEEKGKSLASEEHLQAHKEETDKQAVGEMTRETNAPSVPAGAVLPPSTPPEKGKVEKGRERSQKKEEKQGRRASSSSDSSDSDSGSSSSRSSDSSSSSQGKTHTTPSGRRPEKPLTNTISQHKETVSQPENPTEAPKAPQHKKRVSGEEEDITIDGARHRKKPFLGIPAGEDNWQKKNSVGEEVKTDTTREVNEAAMAEPKRAPESSEESLTPKAFTARRISLSSSKLSQGAVSAEGETESGAGRKRRWGSSTAVTAKKSSMSITTDSLKSLIPDIRPCPGQEVVVDLHLEEDHLSGVEEEDREQGEQDLKIRRTVTQVVPSVTQENGQKESKRSEHEEEDREHGGEVKGDREEKLDDSFQRDSMETQCPSPPSHDMEMKTVTPSDTLIRRSISQQKSGVSITIDDPVRTAKQPSPPRGKMSNIVHVSNLVRPFTLGQLKELLGRTGTVLEDGFWIDKIKSHCYVTYSSAEESMATRAALHGVKWPQSNPKFLSVDFSQQDELDFHRCLPPPERAGVCERGAAAVPVRGVALPPLLPERDQWAEREREMERRERSRAEREWDRDKVRDFGPGKTGEEAGPRRSRSRERKRKERKTDKKEKAADEPPVKLLDDLFNKTKAAPCIYWLPLTEEQVAQKEAARQERMKEREKRRKEQQEEVEKKREEERKERMKAGSAASGERGEGERYRERERGRDGESDKHREDRR</sequence>
<feature type="compositionally biased region" description="Acidic residues" evidence="1">
    <location>
        <begin position="206"/>
        <end position="217"/>
    </location>
</feature>
<dbReference type="Proteomes" id="UP001356427">
    <property type="component" value="Unassembled WGS sequence"/>
</dbReference>
<feature type="compositionally biased region" description="Polar residues" evidence="1">
    <location>
        <begin position="1519"/>
        <end position="1529"/>
    </location>
</feature>
<dbReference type="SMART" id="SM00513">
    <property type="entry name" value="SAP"/>
    <property type="match status" value="1"/>
</dbReference>
<feature type="region of interest" description="Disordered" evidence="1">
    <location>
        <begin position="1001"/>
        <end position="1033"/>
    </location>
</feature>
<dbReference type="InterPro" id="IPR052793">
    <property type="entry name" value="EJC-associated_protein"/>
</dbReference>
<dbReference type="InterPro" id="IPR032552">
    <property type="entry name" value="RSB_motif"/>
</dbReference>
<feature type="compositionally biased region" description="Pro residues" evidence="1">
    <location>
        <begin position="259"/>
        <end position="269"/>
    </location>
</feature>
<feature type="region of interest" description="Disordered" evidence="1">
    <location>
        <begin position="1065"/>
        <end position="1193"/>
    </location>
</feature>
<evidence type="ECO:0000313" key="4">
    <source>
        <dbReference type="Proteomes" id="UP001356427"/>
    </source>
</evidence>
<organism evidence="3 4">
    <name type="scientific">Coregonus suidteri</name>
    <dbReference type="NCBI Taxonomy" id="861788"/>
    <lineage>
        <taxon>Eukaryota</taxon>
        <taxon>Metazoa</taxon>
        <taxon>Chordata</taxon>
        <taxon>Craniata</taxon>
        <taxon>Vertebrata</taxon>
        <taxon>Euteleostomi</taxon>
        <taxon>Actinopterygii</taxon>
        <taxon>Neopterygii</taxon>
        <taxon>Teleostei</taxon>
        <taxon>Protacanthopterygii</taxon>
        <taxon>Salmoniformes</taxon>
        <taxon>Salmonidae</taxon>
        <taxon>Coregoninae</taxon>
        <taxon>Coregonus</taxon>
    </lineage>
</organism>